<dbReference type="Proteomes" id="UP000006229">
    <property type="component" value="Unassembled WGS sequence"/>
</dbReference>
<dbReference type="OrthoDB" id="401348at2"/>
<keyword evidence="1" id="KW-0472">Membrane</keyword>
<dbReference type="PATRIC" id="fig|1131455.3.peg.107"/>
<evidence type="ECO:0000256" key="1">
    <source>
        <dbReference type="SAM" id="Phobius"/>
    </source>
</evidence>
<reference evidence="2 3" key="1">
    <citation type="journal article" date="2012" name="J. Bacteriol.">
        <title>Genome annotation of five Mycoplasma canis strains.</title>
        <authorList>
            <person name="Brown D.R."/>
            <person name="May M."/>
            <person name="Michaels D.L."/>
            <person name="Barbet A.F."/>
        </authorList>
    </citation>
    <scope>NUCLEOTIDE SEQUENCE [LARGE SCALE GENOMIC DNA]</scope>
    <source>
        <strain evidence="2 3">UFG4</strain>
    </source>
</reference>
<evidence type="ECO:0000313" key="2">
    <source>
        <dbReference type="EMBL" id="EIE42358.1"/>
    </source>
</evidence>
<comment type="caution">
    <text evidence="2">The sequence shown here is derived from an EMBL/GenBank/DDBJ whole genome shotgun (WGS) entry which is preliminary data.</text>
</comment>
<accession>I1A787</accession>
<sequence length="229" mass="26978">MIKKLKIELIKMKFAESNYFKRKTFSIILLLSLFIIFVFQLTMIKLFLDRIDFEYEYIKSGELSKNWSDELVRKNSPTYELLAVFMSLNSVMLFLTLISLILISIVLYKLFKNQGNGDLYLRVLTWIIPVIFILLFFIISLQPVEVYKENIGKQEDEFGELVDSPVKEFGGKFSYILTWISMFLGFFNIFFVVLSRKSFGFITKDQILAKKSNETENLKKLIEAKLENR</sequence>
<organism evidence="2 3">
    <name type="scientific">Mycoplasmopsis canis UFG4</name>
    <dbReference type="NCBI Taxonomy" id="1131455"/>
    <lineage>
        <taxon>Bacteria</taxon>
        <taxon>Bacillati</taxon>
        <taxon>Mycoplasmatota</taxon>
        <taxon>Mycoplasmoidales</taxon>
        <taxon>Metamycoplasmataceae</taxon>
        <taxon>Mycoplasmopsis</taxon>
    </lineage>
</organism>
<feature type="transmembrane region" description="Helical" evidence="1">
    <location>
        <begin position="173"/>
        <end position="194"/>
    </location>
</feature>
<feature type="transmembrane region" description="Helical" evidence="1">
    <location>
        <begin position="27"/>
        <end position="48"/>
    </location>
</feature>
<proteinExistence type="predicted"/>
<feature type="transmembrane region" description="Helical" evidence="1">
    <location>
        <begin position="119"/>
        <end position="139"/>
    </location>
</feature>
<feature type="transmembrane region" description="Helical" evidence="1">
    <location>
        <begin position="81"/>
        <end position="107"/>
    </location>
</feature>
<keyword evidence="1" id="KW-0812">Transmembrane</keyword>
<evidence type="ECO:0000313" key="3">
    <source>
        <dbReference type="Proteomes" id="UP000006229"/>
    </source>
</evidence>
<keyword evidence="1" id="KW-1133">Transmembrane helix</keyword>
<name>I1A787_9BACT</name>
<dbReference type="AlphaFoldDB" id="I1A787"/>
<dbReference type="EMBL" id="AJFU01000003">
    <property type="protein sequence ID" value="EIE42358.1"/>
    <property type="molecule type" value="Genomic_DNA"/>
</dbReference>
<keyword evidence="3" id="KW-1185">Reference proteome</keyword>
<protein>
    <submittedName>
        <fullName evidence="2">Uncharacterized protein</fullName>
    </submittedName>
</protein>
<gene>
    <name evidence="2" type="ORF">MCANUFG4_00543</name>
</gene>